<evidence type="ECO:0000259" key="5">
    <source>
        <dbReference type="Pfam" id="PF01343"/>
    </source>
</evidence>
<dbReference type="EMBL" id="UINC01068941">
    <property type="protein sequence ID" value="SVC01933.1"/>
    <property type="molecule type" value="Genomic_DNA"/>
</dbReference>
<keyword evidence="4" id="KW-0720">Serine protease</keyword>
<dbReference type="AlphaFoldDB" id="A0A382IST2"/>
<organism evidence="6">
    <name type="scientific">marine metagenome</name>
    <dbReference type="NCBI Taxonomy" id="408172"/>
    <lineage>
        <taxon>unclassified sequences</taxon>
        <taxon>metagenomes</taxon>
        <taxon>ecological metagenomes</taxon>
    </lineage>
</organism>
<dbReference type="PANTHER" id="PTHR42987:SF8">
    <property type="entry name" value="PROTEINASE"/>
    <property type="match status" value="1"/>
</dbReference>
<dbReference type="GO" id="GO:0008236">
    <property type="term" value="F:serine-type peptidase activity"/>
    <property type="evidence" value="ECO:0007669"/>
    <property type="project" value="UniProtKB-KW"/>
</dbReference>
<dbReference type="CDD" id="cd07023">
    <property type="entry name" value="S49_Sppa_N_C"/>
    <property type="match status" value="1"/>
</dbReference>
<reference evidence="6" key="1">
    <citation type="submission" date="2018-05" db="EMBL/GenBank/DDBJ databases">
        <authorList>
            <person name="Lanie J.A."/>
            <person name="Ng W.-L."/>
            <person name="Kazmierczak K.M."/>
            <person name="Andrzejewski T.M."/>
            <person name="Davidsen T.M."/>
            <person name="Wayne K.J."/>
            <person name="Tettelin H."/>
            <person name="Glass J.I."/>
            <person name="Rusch D."/>
            <person name="Podicherti R."/>
            <person name="Tsui H.-C.T."/>
            <person name="Winkler M.E."/>
        </authorList>
    </citation>
    <scope>NUCLEOTIDE SEQUENCE</scope>
</reference>
<evidence type="ECO:0000256" key="4">
    <source>
        <dbReference type="ARBA" id="ARBA00022825"/>
    </source>
</evidence>
<dbReference type="PANTHER" id="PTHR42987">
    <property type="entry name" value="PEPTIDASE S49"/>
    <property type="match status" value="1"/>
</dbReference>
<gene>
    <name evidence="6" type="ORF">METZ01_LOCUS254787</name>
</gene>
<keyword evidence="2" id="KW-0645">Protease</keyword>
<comment type="similarity">
    <text evidence="1">Belongs to the peptidase S49 family.</text>
</comment>
<feature type="domain" description="Peptidase S49" evidence="5">
    <location>
        <begin position="77"/>
        <end position="223"/>
    </location>
</feature>
<dbReference type="InterPro" id="IPR029045">
    <property type="entry name" value="ClpP/crotonase-like_dom_sf"/>
</dbReference>
<dbReference type="Pfam" id="PF01343">
    <property type="entry name" value="Peptidase_S49"/>
    <property type="match status" value="1"/>
</dbReference>
<protein>
    <recommendedName>
        <fullName evidence="5">Peptidase S49 domain-containing protein</fullName>
    </recommendedName>
</protein>
<dbReference type="InterPro" id="IPR002142">
    <property type="entry name" value="Peptidase_S49"/>
</dbReference>
<evidence type="ECO:0000256" key="1">
    <source>
        <dbReference type="ARBA" id="ARBA00008683"/>
    </source>
</evidence>
<dbReference type="InterPro" id="IPR047272">
    <property type="entry name" value="S49_SppA_C"/>
</dbReference>
<dbReference type="SUPFAM" id="SSF52096">
    <property type="entry name" value="ClpP/crotonase"/>
    <property type="match status" value="1"/>
</dbReference>
<accession>A0A382IST2</accession>
<keyword evidence="3" id="KW-0378">Hydrolase</keyword>
<dbReference type="Gene3D" id="6.20.330.10">
    <property type="match status" value="1"/>
</dbReference>
<dbReference type="GO" id="GO:0006508">
    <property type="term" value="P:proteolysis"/>
    <property type="evidence" value="ECO:0007669"/>
    <property type="project" value="UniProtKB-KW"/>
</dbReference>
<sequence>MLKSLFSNSINIPTLRLSGVIGQAGFIRSGLSIATLDKLIDKLFSDKKSPAVALVINSPGGSPTQSSLIAEKIIKKSKEKNKKVIAFVEDVAASGGYWLACASDEIYIDTNSILGSIGVISPGFGFVELLKKIGVERRVYTSGKSKSFLDPFKEEKEEDINRLKNIQEQIHENFISYVKNRRGSKIQEKDFDEVFSGLFWVGKKAIDLGLADGLGSIYDIIQQRFGKKAKIKIIDQKKSFIQRKLSSSLLDSDVIMQKIEEKAMWSRFGL</sequence>
<evidence type="ECO:0000256" key="3">
    <source>
        <dbReference type="ARBA" id="ARBA00022801"/>
    </source>
</evidence>
<dbReference type="Gene3D" id="3.90.226.10">
    <property type="entry name" value="2-enoyl-CoA Hydratase, Chain A, domain 1"/>
    <property type="match status" value="1"/>
</dbReference>
<name>A0A382IST2_9ZZZZ</name>
<evidence type="ECO:0000256" key="2">
    <source>
        <dbReference type="ARBA" id="ARBA00022670"/>
    </source>
</evidence>
<evidence type="ECO:0000313" key="6">
    <source>
        <dbReference type="EMBL" id="SVC01933.1"/>
    </source>
</evidence>
<proteinExistence type="inferred from homology"/>